<dbReference type="Proteomes" id="UP000233837">
    <property type="component" value="Unassembled WGS sequence"/>
</dbReference>
<name>A0A2I0V7H2_9ASPA</name>
<gene>
    <name evidence="1" type="ORF">MA16_Dca023562</name>
</gene>
<reference evidence="1 2" key="2">
    <citation type="journal article" date="2017" name="Nature">
        <title>The Apostasia genome and the evolution of orchids.</title>
        <authorList>
            <person name="Zhang G.Q."/>
            <person name="Liu K.W."/>
            <person name="Li Z."/>
            <person name="Lohaus R."/>
            <person name="Hsiao Y.Y."/>
            <person name="Niu S.C."/>
            <person name="Wang J.Y."/>
            <person name="Lin Y.C."/>
            <person name="Xu Q."/>
            <person name="Chen L.J."/>
            <person name="Yoshida K."/>
            <person name="Fujiwara S."/>
            <person name="Wang Z.W."/>
            <person name="Zhang Y.Q."/>
            <person name="Mitsuda N."/>
            <person name="Wang M."/>
            <person name="Liu G.H."/>
            <person name="Pecoraro L."/>
            <person name="Huang H.X."/>
            <person name="Xiao X.J."/>
            <person name="Lin M."/>
            <person name="Wu X.Y."/>
            <person name="Wu W.L."/>
            <person name="Chen Y.Y."/>
            <person name="Chang S.B."/>
            <person name="Sakamoto S."/>
            <person name="Ohme-Takagi M."/>
            <person name="Yagi M."/>
            <person name="Zeng S.J."/>
            <person name="Shen C.Y."/>
            <person name="Yeh C.M."/>
            <person name="Luo Y.B."/>
            <person name="Tsai W.C."/>
            <person name="Van de Peer Y."/>
            <person name="Liu Z.J."/>
        </authorList>
    </citation>
    <scope>NUCLEOTIDE SEQUENCE [LARGE SCALE GENOMIC DNA]</scope>
    <source>
        <tissue evidence="1">The whole plant</tissue>
    </source>
</reference>
<reference evidence="1 2" key="1">
    <citation type="journal article" date="2016" name="Sci. Rep.">
        <title>The Dendrobium catenatum Lindl. genome sequence provides insights into polysaccharide synthase, floral development and adaptive evolution.</title>
        <authorList>
            <person name="Zhang G.Q."/>
            <person name="Xu Q."/>
            <person name="Bian C."/>
            <person name="Tsai W.C."/>
            <person name="Yeh C.M."/>
            <person name="Liu K.W."/>
            <person name="Yoshida K."/>
            <person name="Zhang L.S."/>
            <person name="Chang S.B."/>
            <person name="Chen F."/>
            <person name="Shi Y."/>
            <person name="Su Y.Y."/>
            <person name="Zhang Y.Q."/>
            <person name="Chen L.J."/>
            <person name="Yin Y."/>
            <person name="Lin M."/>
            <person name="Huang H."/>
            <person name="Deng H."/>
            <person name="Wang Z.W."/>
            <person name="Zhu S.L."/>
            <person name="Zhao X."/>
            <person name="Deng C."/>
            <person name="Niu S.C."/>
            <person name="Huang J."/>
            <person name="Wang M."/>
            <person name="Liu G.H."/>
            <person name="Yang H.J."/>
            <person name="Xiao X.J."/>
            <person name="Hsiao Y.Y."/>
            <person name="Wu W.L."/>
            <person name="Chen Y.Y."/>
            <person name="Mitsuda N."/>
            <person name="Ohme-Takagi M."/>
            <person name="Luo Y.B."/>
            <person name="Van de Peer Y."/>
            <person name="Liu Z.J."/>
        </authorList>
    </citation>
    <scope>NUCLEOTIDE SEQUENCE [LARGE SCALE GENOMIC DNA]</scope>
    <source>
        <tissue evidence="1">The whole plant</tissue>
    </source>
</reference>
<evidence type="ECO:0000313" key="2">
    <source>
        <dbReference type="Proteomes" id="UP000233837"/>
    </source>
</evidence>
<protein>
    <submittedName>
        <fullName evidence="1">Uncharacterized protein</fullName>
    </submittedName>
</protein>
<sequence>MKMKIYPVEVLFWTNDFGVSLELKLVFDDFCLPMYLRWFDLASGNVGCVYPTSIRFLIVFCEISNLKVDLEEFLCWFFVSYNNIGNEVYAGTKFLLMNVCWISDLIWFMNFLDSIIGLNRFLMSDQLMIMKLMAFGCLDFKGCSCYFKDPVSFGFLKTLGIKSVPWMILSPLVVEEYNYGLFGAGYAAIRKEVLGAIVIALSTSFGSSKGFGRGSSMLREFLLVDVCNMEMAETASLVKVQIRAVLLSSLLYSFFLIVANLHSRHFCYLINGVLSRALW</sequence>
<accession>A0A2I0V7H2</accession>
<organism evidence="1 2">
    <name type="scientific">Dendrobium catenatum</name>
    <dbReference type="NCBI Taxonomy" id="906689"/>
    <lineage>
        <taxon>Eukaryota</taxon>
        <taxon>Viridiplantae</taxon>
        <taxon>Streptophyta</taxon>
        <taxon>Embryophyta</taxon>
        <taxon>Tracheophyta</taxon>
        <taxon>Spermatophyta</taxon>
        <taxon>Magnoliopsida</taxon>
        <taxon>Liliopsida</taxon>
        <taxon>Asparagales</taxon>
        <taxon>Orchidaceae</taxon>
        <taxon>Epidendroideae</taxon>
        <taxon>Malaxideae</taxon>
        <taxon>Dendrobiinae</taxon>
        <taxon>Dendrobium</taxon>
    </lineage>
</organism>
<evidence type="ECO:0000313" key="1">
    <source>
        <dbReference type="EMBL" id="PKU59354.1"/>
    </source>
</evidence>
<dbReference type="AlphaFoldDB" id="A0A2I0V7H2"/>
<dbReference type="EMBL" id="KZ504120">
    <property type="protein sequence ID" value="PKU59354.1"/>
    <property type="molecule type" value="Genomic_DNA"/>
</dbReference>
<keyword evidence="2" id="KW-1185">Reference proteome</keyword>
<proteinExistence type="predicted"/>